<sequence>MASVMSVPSPDCRAIERRPCLVVEAAPSEDLAAQCRALGIDLRQGDMDGEAPSAPVLGGAGTTETVRAGLGSPYCGFVELGAEGVVGIGLRCFETVRGGGMTLSLQTTTAYRLETLELVAQAIRANFTGISQDTADLMEISLAEALSNAVIHGNLGIPSHLRTTTEGFIQFQKLMHARMADPTLAGRRVEINVQARGPDFIGIAVSDQGNGFDLSAKLAHTAKATAKNGRGLCLIRKATHSLHGEDGGRTLVMTFAR</sequence>
<keyword evidence="1" id="KW-0723">Serine/threonine-protein kinase</keyword>
<dbReference type="EMBL" id="AONQ01000020">
    <property type="protein sequence ID" value="EME70242.1"/>
    <property type="molecule type" value="Genomic_DNA"/>
</dbReference>
<dbReference type="STRING" id="1244869.H261_09292"/>
<feature type="domain" description="Histidine kinase/HSP90-like ATPase" evidence="2">
    <location>
        <begin position="112"/>
        <end position="255"/>
    </location>
</feature>
<evidence type="ECO:0000313" key="4">
    <source>
        <dbReference type="Proteomes" id="UP000011744"/>
    </source>
</evidence>
<name>M2ZSC1_9PROT</name>
<keyword evidence="1" id="KW-0418">Kinase</keyword>
<dbReference type="Proteomes" id="UP000011744">
    <property type="component" value="Unassembled WGS sequence"/>
</dbReference>
<protein>
    <recommendedName>
        <fullName evidence="2">Histidine kinase/HSP90-like ATPase domain-containing protein</fullName>
    </recommendedName>
</protein>
<dbReference type="Pfam" id="PF13581">
    <property type="entry name" value="HATPase_c_2"/>
    <property type="match status" value="1"/>
</dbReference>
<dbReference type="InterPro" id="IPR036890">
    <property type="entry name" value="HATPase_C_sf"/>
</dbReference>
<dbReference type="OrthoDB" id="7359845at2"/>
<dbReference type="GO" id="GO:0004674">
    <property type="term" value="F:protein serine/threonine kinase activity"/>
    <property type="evidence" value="ECO:0007669"/>
    <property type="project" value="UniProtKB-KW"/>
</dbReference>
<dbReference type="PATRIC" id="fig|1244869.3.peg.1876"/>
<dbReference type="CDD" id="cd16936">
    <property type="entry name" value="HATPase_RsbW-like"/>
    <property type="match status" value="1"/>
</dbReference>
<keyword evidence="4" id="KW-1185">Reference proteome</keyword>
<organism evidence="3 4">
    <name type="scientific">Paramagnetospirillum caucaseum</name>
    <dbReference type="NCBI Taxonomy" id="1244869"/>
    <lineage>
        <taxon>Bacteria</taxon>
        <taxon>Pseudomonadati</taxon>
        <taxon>Pseudomonadota</taxon>
        <taxon>Alphaproteobacteria</taxon>
        <taxon>Rhodospirillales</taxon>
        <taxon>Magnetospirillaceae</taxon>
        <taxon>Paramagnetospirillum</taxon>
    </lineage>
</organism>
<keyword evidence="1" id="KW-0808">Transferase</keyword>
<accession>M2ZSC1</accession>
<reference evidence="3 4" key="1">
    <citation type="journal article" date="2014" name="Genome Announc.">
        <title>Draft Genome Sequence of Magnetospirillum sp. Strain SO-1, a Freshwater Magnetotactic Bacterium Isolated from the Ol'khovka River, Russia.</title>
        <authorList>
            <person name="Grouzdev D.S."/>
            <person name="Dziuba M.V."/>
            <person name="Sukhacheva M.S."/>
            <person name="Mardanov A.V."/>
            <person name="Beletskiy A.V."/>
            <person name="Kuznetsov B.B."/>
            <person name="Skryabin K.G."/>
        </authorList>
    </citation>
    <scope>NUCLEOTIDE SEQUENCE [LARGE SCALE GENOMIC DNA]</scope>
    <source>
        <strain evidence="3 4">SO-1</strain>
    </source>
</reference>
<dbReference type="InterPro" id="IPR003594">
    <property type="entry name" value="HATPase_dom"/>
</dbReference>
<gene>
    <name evidence="3" type="ORF">H261_09292</name>
</gene>
<dbReference type="InterPro" id="IPR050267">
    <property type="entry name" value="Anti-sigma-factor_SerPK"/>
</dbReference>
<dbReference type="AlphaFoldDB" id="M2ZSC1"/>
<dbReference type="PANTHER" id="PTHR35526">
    <property type="entry name" value="ANTI-SIGMA-F FACTOR RSBW-RELATED"/>
    <property type="match status" value="1"/>
</dbReference>
<dbReference type="eggNOG" id="COG2172">
    <property type="taxonomic scope" value="Bacteria"/>
</dbReference>
<dbReference type="PANTHER" id="PTHR35526:SF3">
    <property type="entry name" value="ANTI-SIGMA-F FACTOR RSBW"/>
    <property type="match status" value="1"/>
</dbReference>
<evidence type="ECO:0000313" key="3">
    <source>
        <dbReference type="EMBL" id="EME70242.1"/>
    </source>
</evidence>
<comment type="caution">
    <text evidence="3">The sequence shown here is derived from an EMBL/GenBank/DDBJ whole genome shotgun (WGS) entry which is preliminary data.</text>
</comment>
<evidence type="ECO:0000256" key="1">
    <source>
        <dbReference type="ARBA" id="ARBA00022527"/>
    </source>
</evidence>
<proteinExistence type="predicted"/>
<dbReference type="Gene3D" id="3.30.565.10">
    <property type="entry name" value="Histidine kinase-like ATPase, C-terminal domain"/>
    <property type="match status" value="1"/>
</dbReference>
<dbReference type="RefSeq" id="WP_008616720.1">
    <property type="nucleotide sequence ID" value="NZ_AONQ01000020.1"/>
</dbReference>
<evidence type="ECO:0000259" key="2">
    <source>
        <dbReference type="Pfam" id="PF13581"/>
    </source>
</evidence>